<name>A0A1G2H3E7_9BACT</name>
<keyword evidence="1" id="KW-0732">Signal</keyword>
<gene>
    <name evidence="3" type="ORF">A3J04_02095</name>
</gene>
<protein>
    <recommendedName>
        <fullName evidence="2">DUF5666 domain-containing protein</fullName>
    </recommendedName>
</protein>
<feature type="domain" description="DUF5666" evidence="2">
    <location>
        <begin position="51"/>
        <end position="112"/>
    </location>
</feature>
<dbReference type="STRING" id="1802129.A3J04_02095"/>
<feature type="domain" description="DUF5666" evidence="2">
    <location>
        <begin position="154"/>
        <end position="218"/>
    </location>
</feature>
<evidence type="ECO:0000256" key="1">
    <source>
        <dbReference type="SAM" id="SignalP"/>
    </source>
</evidence>
<evidence type="ECO:0000259" key="2">
    <source>
        <dbReference type="Pfam" id="PF18914"/>
    </source>
</evidence>
<dbReference type="EMBL" id="MHNZ01000015">
    <property type="protein sequence ID" value="OGZ56498.1"/>
    <property type="molecule type" value="Genomic_DNA"/>
</dbReference>
<evidence type="ECO:0000313" key="3">
    <source>
        <dbReference type="EMBL" id="OGZ56498.1"/>
    </source>
</evidence>
<organism evidence="3 4">
    <name type="scientific">Candidatus Ryanbacteria bacterium RIFCSPLOWO2_02_FULL_47_14</name>
    <dbReference type="NCBI Taxonomy" id="1802129"/>
    <lineage>
        <taxon>Bacteria</taxon>
        <taxon>Candidatus Ryaniibacteriota</taxon>
    </lineage>
</organism>
<comment type="caution">
    <text evidence="3">The sequence shown here is derived from an EMBL/GenBank/DDBJ whole genome shotgun (WGS) entry which is preliminary data.</text>
</comment>
<evidence type="ECO:0000313" key="4">
    <source>
        <dbReference type="Proteomes" id="UP000177954"/>
    </source>
</evidence>
<accession>A0A1G2H3E7</accession>
<reference evidence="3 4" key="1">
    <citation type="journal article" date="2016" name="Nat. Commun.">
        <title>Thousands of microbial genomes shed light on interconnected biogeochemical processes in an aquifer system.</title>
        <authorList>
            <person name="Anantharaman K."/>
            <person name="Brown C.T."/>
            <person name="Hug L.A."/>
            <person name="Sharon I."/>
            <person name="Castelle C.J."/>
            <person name="Probst A.J."/>
            <person name="Thomas B.C."/>
            <person name="Singh A."/>
            <person name="Wilkins M.J."/>
            <person name="Karaoz U."/>
            <person name="Brodie E.L."/>
            <person name="Williams K.H."/>
            <person name="Hubbard S.S."/>
            <person name="Banfield J.F."/>
        </authorList>
    </citation>
    <scope>NUCLEOTIDE SEQUENCE [LARGE SCALE GENOMIC DNA]</scope>
</reference>
<dbReference type="Proteomes" id="UP000177954">
    <property type="component" value="Unassembled WGS sequence"/>
</dbReference>
<dbReference type="InterPro" id="IPR043724">
    <property type="entry name" value="DUF5666"/>
</dbReference>
<sequence>MNHITKQVLVGAVALAMVAPLAFADTDSSSSREAQGRMNVVIGPAGHALVRGTVESVSANSLTVKSWGGSWIIRASADTSIAPRFTGSVGDLAKIQVGDFVGASGKVATNQNFTIDAANIRNWSERKEERMTNKEIKKQERESRKNGIGKIFVGIASSIGADTFVLSHAKATSTVHVSSDTKIVNRNWAKILLGDIAVHDRVRVFGTKANSDITAQVVSDISLPR</sequence>
<feature type="signal peptide" evidence="1">
    <location>
        <begin position="1"/>
        <end position="24"/>
    </location>
</feature>
<feature type="chain" id="PRO_5009583054" description="DUF5666 domain-containing protein" evidence="1">
    <location>
        <begin position="25"/>
        <end position="225"/>
    </location>
</feature>
<dbReference type="AlphaFoldDB" id="A0A1G2H3E7"/>
<dbReference type="Pfam" id="PF18914">
    <property type="entry name" value="DUF5666"/>
    <property type="match status" value="2"/>
</dbReference>
<proteinExistence type="predicted"/>